<comment type="caution">
    <text evidence="1">The sequence shown here is derived from an EMBL/GenBank/DDBJ whole genome shotgun (WGS) entry which is preliminary data.</text>
</comment>
<proteinExistence type="predicted"/>
<sequence length="160" mass="17588">KNYLRFRFGLIENNEPTNYVSKIDGTAENSFSVDGVGFDTGGGVRSLVPVALNSAIGVNSWKTDFDSATVAFLSTGTQAEDYEQVFEINHYFTILPFFLDGELSNIQNLIQPALFTSTNTLKYVFDAQFNTTLSNPNGTKSATIDNWLGAVGWYNESLNG</sequence>
<gene>
    <name evidence="1" type="ORF">S01H4_28725</name>
</gene>
<dbReference type="EMBL" id="BART01014373">
    <property type="protein sequence ID" value="GAG87911.1"/>
    <property type="molecule type" value="Genomic_DNA"/>
</dbReference>
<protein>
    <submittedName>
        <fullName evidence="1">Uncharacterized protein</fullName>
    </submittedName>
</protein>
<accession>X1CUP5</accession>
<dbReference type="AlphaFoldDB" id="X1CUP5"/>
<feature type="non-terminal residue" evidence="1">
    <location>
        <position position="1"/>
    </location>
</feature>
<organism evidence="1">
    <name type="scientific">marine sediment metagenome</name>
    <dbReference type="NCBI Taxonomy" id="412755"/>
    <lineage>
        <taxon>unclassified sequences</taxon>
        <taxon>metagenomes</taxon>
        <taxon>ecological metagenomes</taxon>
    </lineage>
</organism>
<reference evidence="1" key="1">
    <citation type="journal article" date="2014" name="Front. Microbiol.">
        <title>High frequency of phylogenetically diverse reductive dehalogenase-homologous genes in deep subseafloor sedimentary metagenomes.</title>
        <authorList>
            <person name="Kawai M."/>
            <person name="Futagami T."/>
            <person name="Toyoda A."/>
            <person name="Takaki Y."/>
            <person name="Nishi S."/>
            <person name="Hori S."/>
            <person name="Arai W."/>
            <person name="Tsubouchi T."/>
            <person name="Morono Y."/>
            <person name="Uchiyama I."/>
            <person name="Ito T."/>
            <person name="Fujiyama A."/>
            <person name="Inagaki F."/>
            <person name="Takami H."/>
        </authorList>
    </citation>
    <scope>NUCLEOTIDE SEQUENCE</scope>
    <source>
        <strain evidence="1">Expedition CK06-06</strain>
    </source>
</reference>
<feature type="non-terminal residue" evidence="1">
    <location>
        <position position="160"/>
    </location>
</feature>
<name>X1CUP5_9ZZZZ</name>
<evidence type="ECO:0000313" key="1">
    <source>
        <dbReference type="EMBL" id="GAG87911.1"/>
    </source>
</evidence>